<name>A0A563UKC8_9SPHI</name>
<organism evidence="1 2">
    <name type="scientific">Mucilaginibacter pallidiroseus</name>
    <dbReference type="NCBI Taxonomy" id="2599295"/>
    <lineage>
        <taxon>Bacteria</taxon>
        <taxon>Pseudomonadati</taxon>
        <taxon>Bacteroidota</taxon>
        <taxon>Sphingobacteriia</taxon>
        <taxon>Sphingobacteriales</taxon>
        <taxon>Sphingobacteriaceae</taxon>
        <taxon>Mucilaginibacter</taxon>
    </lineage>
</organism>
<proteinExistence type="predicted"/>
<dbReference type="OrthoDB" id="9816564at2"/>
<dbReference type="PANTHER" id="PTHR12526:SF630">
    <property type="entry name" value="GLYCOSYLTRANSFERASE"/>
    <property type="match status" value="1"/>
</dbReference>
<dbReference type="Pfam" id="PF13692">
    <property type="entry name" value="Glyco_trans_1_4"/>
    <property type="match status" value="1"/>
</dbReference>
<evidence type="ECO:0000313" key="1">
    <source>
        <dbReference type="EMBL" id="TWR31728.1"/>
    </source>
</evidence>
<comment type="caution">
    <text evidence="1">The sequence shown here is derived from an EMBL/GenBank/DDBJ whole genome shotgun (WGS) entry which is preliminary data.</text>
</comment>
<protein>
    <submittedName>
        <fullName evidence="1">Glycosyltransferase family 1 protein</fullName>
    </submittedName>
</protein>
<accession>A0A563UKC8</accession>
<dbReference type="PANTHER" id="PTHR12526">
    <property type="entry name" value="GLYCOSYLTRANSFERASE"/>
    <property type="match status" value="1"/>
</dbReference>
<dbReference type="Gene3D" id="3.40.50.11010">
    <property type="match status" value="1"/>
</dbReference>
<gene>
    <name evidence="1" type="ORF">FPZ43_00710</name>
</gene>
<dbReference type="Proteomes" id="UP000320042">
    <property type="component" value="Unassembled WGS sequence"/>
</dbReference>
<dbReference type="GO" id="GO:0016740">
    <property type="term" value="F:transferase activity"/>
    <property type="evidence" value="ECO:0007669"/>
    <property type="project" value="UniProtKB-KW"/>
</dbReference>
<keyword evidence="2" id="KW-1185">Reference proteome</keyword>
<dbReference type="EMBL" id="VOEJ01000001">
    <property type="protein sequence ID" value="TWR31728.1"/>
    <property type="molecule type" value="Genomic_DNA"/>
</dbReference>
<evidence type="ECO:0000313" key="2">
    <source>
        <dbReference type="Proteomes" id="UP000320042"/>
    </source>
</evidence>
<dbReference type="AlphaFoldDB" id="A0A563UKC8"/>
<dbReference type="Gene3D" id="3.40.50.2000">
    <property type="entry name" value="Glycogen Phosphorylase B"/>
    <property type="match status" value="1"/>
</dbReference>
<reference evidence="1 2" key="1">
    <citation type="submission" date="2019-07" db="EMBL/GenBank/DDBJ databases">
        <authorList>
            <person name="Kim J."/>
        </authorList>
    </citation>
    <scope>NUCLEOTIDE SEQUENCE [LARGE SCALE GENOMIC DNA]</scope>
    <source>
        <strain evidence="2">dk17</strain>
    </source>
</reference>
<dbReference type="SUPFAM" id="SSF53756">
    <property type="entry name" value="UDP-Glycosyltransferase/glycogen phosphorylase"/>
    <property type="match status" value="1"/>
</dbReference>
<keyword evidence="1" id="KW-0808">Transferase</keyword>
<sequence length="392" mass="44735">MQFDGKLESTPYTIARQLAKDNFVYFVDRPFTWKDYFKFKHTEAYRVRKPHFFSPNNSIIQADLPNLKIIICPPVPSINMLPEGGLYRMAVKFNEWLVLSRLKKVFNQLGIIKYIYINSYNFSYPALHKKLDAALTVYHCVDPIIEGYQLKHGVKNEQQLIESVDMVICTSRELQRQKAKLNKSVHFVPNAANLLHSQKALGPQLPLHPLLANIKKPVIGYLGAIERRIDYNLMKKVIELNPEKSFVFVGPVDSDYIKDGDFTATNLHLTGPIPYSRMPAVLKGFDVGIIPFKKDEVSANIFPLKLFEYMGAGKPVVTTNFNEDLANFTHDTVPYCSTAEEFSEAISIALNDTPQKQQQRINIAADNTWEHRINDIKDILARGLKAKGFNLN</sequence>